<feature type="domain" description="Polyphenol oxidase C-terminal" evidence="1">
    <location>
        <begin position="25"/>
        <end position="151"/>
    </location>
</feature>
<dbReference type="PANTHER" id="PTHR36608:SF1">
    <property type="entry name" value="POLYPHENOL OXIDASE C, CHLOROPLASTIC-LIKE"/>
    <property type="match status" value="1"/>
</dbReference>
<dbReference type="Proteomes" id="UP001642487">
    <property type="component" value="Chromosome 8"/>
</dbReference>
<organism evidence="2 3">
    <name type="scientific">Citrullus colocynthis</name>
    <name type="common">colocynth</name>
    <dbReference type="NCBI Taxonomy" id="252529"/>
    <lineage>
        <taxon>Eukaryota</taxon>
        <taxon>Viridiplantae</taxon>
        <taxon>Streptophyta</taxon>
        <taxon>Embryophyta</taxon>
        <taxon>Tracheophyta</taxon>
        <taxon>Spermatophyta</taxon>
        <taxon>Magnoliopsida</taxon>
        <taxon>eudicotyledons</taxon>
        <taxon>Gunneridae</taxon>
        <taxon>Pentapetalae</taxon>
        <taxon>rosids</taxon>
        <taxon>fabids</taxon>
        <taxon>Cucurbitales</taxon>
        <taxon>Cucurbitaceae</taxon>
        <taxon>Benincaseae</taxon>
        <taxon>Citrullus</taxon>
    </lineage>
</organism>
<sequence>MDLKKTPLPNNWIRSKEPEPPIINFPQILNSDITTMVDKPEVPRGGEEMIAEDVVLVLDDVEYDPTTRIHFNVLINVVDNRPDVCPAHREFVGIFNNIPHGLQHQAKTSLHFVITEAIQELGLEADKNLAVRIEPKLGGEKVSIGGINIQLEPVE</sequence>
<name>A0ABP0Z3Q7_9ROSI</name>
<dbReference type="Pfam" id="PF12143">
    <property type="entry name" value="PPO1_KFDV"/>
    <property type="match status" value="1"/>
</dbReference>
<evidence type="ECO:0000313" key="3">
    <source>
        <dbReference type="Proteomes" id="UP001642487"/>
    </source>
</evidence>
<gene>
    <name evidence="2" type="ORF">CITCOLO1_LOCUS19801</name>
</gene>
<dbReference type="InterPro" id="IPR022740">
    <property type="entry name" value="Polyphenol_oxidase_C"/>
</dbReference>
<reference evidence="2 3" key="1">
    <citation type="submission" date="2024-03" db="EMBL/GenBank/DDBJ databases">
        <authorList>
            <person name="Gkanogiannis A."/>
            <person name="Becerra Lopez-Lavalle L."/>
        </authorList>
    </citation>
    <scope>NUCLEOTIDE SEQUENCE [LARGE SCALE GENOMIC DNA]</scope>
</reference>
<dbReference type="PANTHER" id="PTHR36608">
    <property type="entry name" value="POLYPHENOL OXIDASE C, CHLOROPLASTIC-LIKE"/>
    <property type="match status" value="1"/>
</dbReference>
<keyword evidence="3" id="KW-1185">Reference proteome</keyword>
<protein>
    <recommendedName>
        <fullName evidence="1">Polyphenol oxidase C-terminal domain-containing protein</fullName>
    </recommendedName>
</protein>
<accession>A0ABP0Z3Q7</accession>
<dbReference type="EMBL" id="OZ021742">
    <property type="protein sequence ID" value="CAK9327422.1"/>
    <property type="molecule type" value="Genomic_DNA"/>
</dbReference>
<evidence type="ECO:0000313" key="2">
    <source>
        <dbReference type="EMBL" id="CAK9327422.1"/>
    </source>
</evidence>
<proteinExistence type="predicted"/>
<evidence type="ECO:0000259" key="1">
    <source>
        <dbReference type="Pfam" id="PF12143"/>
    </source>
</evidence>